<dbReference type="OrthoDB" id="3365698at2759"/>
<sequence length="469" mass="53534">MDYSDLELATYDEPSFLSHVGATMIAHLNALRSELISARTNLERSIFEKGATGTPIFALPNELLSKIFVATLPNIDTLWEWAKSTDAVENVGNIDFFGQDTCPLLLTRVCRRWRDVSHSTPLLWSQILVYAHYSYRMAQLNPLKVWFDRAQQAPLTIIFYSDASSSNPSVNQLLSVMAGRCRYWEDIRISLWSPDDPLPLSQFLGPVKHNVPLLRNFDLHADAVGPFDQLGDAPRLTSIGMIRHITEAINLPCDRLRTYKGPLCVRSGDSDGRNACILTLARRLERVKFIRSEETTRTHFPPIVCPSLVALDALEGPRSRAFLASYVAPNLREFEVFINYWEYEDEFVIVHSFLRFSACSLTKLSINFPRRDSPYRRYVPNILKDQEKTIRYLHLCVPVDTYAAMRYLFQWMTVDLSTTSNTFLHLVGFGIDMPTAGLEECETLNYAPLVTMLLSRFQKTPTTPVWTSD</sequence>
<evidence type="ECO:0000313" key="2">
    <source>
        <dbReference type="Proteomes" id="UP000054144"/>
    </source>
</evidence>
<organism evidence="1 2">
    <name type="scientific">Fistulina hepatica ATCC 64428</name>
    <dbReference type="NCBI Taxonomy" id="1128425"/>
    <lineage>
        <taxon>Eukaryota</taxon>
        <taxon>Fungi</taxon>
        <taxon>Dikarya</taxon>
        <taxon>Basidiomycota</taxon>
        <taxon>Agaricomycotina</taxon>
        <taxon>Agaricomycetes</taxon>
        <taxon>Agaricomycetidae</taxon>
        <taxon>Agaricales</taxon>
        <taxon>Fistulinaceae</taxon>
        <taxon>Fistulina</taxon>
    </lineage>
</organism>
<accession>A0A0D7A7F4</accession>
<dbReference type="EMBL" id="KN882024">
    <property type="protein sequence ID" value="KIY46753.1"/>
    <property type="molecule type" value="Genomic_DNA"/>
</dbReference>
<protein>
    <submittedName>
        <fullName evidence="1">Uncharacterized protein</fullName>
    </submittedName>
</protein>
<dbReference type="Proteomes" id="UP000054144">
    <property type="component" value="Unassembled WGS sequence"/>
</dbReference>
<keyword evidence="2" id="KW-1185">Reference proteome</keyword>
<name>A0A0D7A7F4_9AGAR</name>
<reference evidence="1 2" key="1">
    <citation type="journal article" date="2015" name="Fungal Genet. Biol.">
        <title>Evolution of novel wood decay mechanisms in Agaricales revealed by the genome sequences of Fistulina hepatica and Cylindrobasidium torrendii.</title>
        <authorList>
            <person name="Floudas D."/>
            <person name="Held B.W."/>
            <person name="Riley R."/>
            <person name="Nagy L.G."/>
            <person name="Koehler G."/>
            <person name="Ransdell A.S."/>
            <person name="Younus H."/>
            <person name="Chow J."/>
            <person name="Chiniquy J."/>
            <person name="Lipzen A."/>
            <person name="Tritt A."/>
            <person name="Sun H."/>
            <person name="Haridas S."/>
            <person name="LaButti K."/>
            <person name="Ohm R.A."/>
            <person name="Kues U."/>
            <person name="Blanchette R.A."/>
            <person name="Grigoriev I.V."/>
            <person name="Minto R.E."/>
            <person name="Hibbett D.S."/>
        </authorList>
    </citation>
    <scope>NUCLEOTIDE SEQUENCE [LARGE SCALE GENOMIC DNA]</scope>
    <source>
        <strain evidence="1 2">ATCC 64428</strain>
    </source>
</reference>
<gene>
    <name evidence="1" type="ORF">FISHEDRAFT_60149</name>
</gene>
<dbReference type="AlphaFoldDB" id="A0A0D7A7F4"/>
<proteinExistence type="predicted"/>
<evidence type="ECO:0000313" key="1">
    <source>
        <dbReference type="EMBL" id="KIY46753.1"/>
    </source>
</evidence>